<evidence type="ECO:0000313" key="2">
    <source>
        <dbReference type="Proteomes" id="UP000631300"/>
    </source>
</evidence>
<gene>
    <name evidence="1" type="ORF">GCM10007391_08250</name>
</gene>
<comment type="caution">
    <text evidence="1">The sequence shown here is derived from an EMBL/GenBank/DDBJ whole genome shotgun (WGS) entry which is preliminary data.</text>
</comment>
<accession>A0A918JGW2</accession>
<reference evidence="1" key="1">
    <citation type="journal article" date="2014" name="Int. J. Syst. Evol. Microbiol.">
        <title>Complete genome sequence of Corynebacterium casei LMG S-19264T (=DSM 44701T), isolated from a smear-ripened cheese.</title>
        <authorList>
            <consortium name="US DOE Joint Genome Institute (JGI-PGF)"/>
            <person name="Walter F."/>
            <person name="Albersmeier A."/>
            <person name="Kalinowski J."/>
            <person name="Ruckert C."/>
        </authorList>
    </citation>
    <scope>NUCLEOTIDE SEQUENCE</scope>
    <source>
        <strain evidence="1">KCTC 22164</strain>
    </source>
</reference>
<sequence length="135" mass="14937">MQSATYPPAVLTKAFTWAYEELGLNTAEAAHMLGLSDTALQQTALVGFPGDSPQTSVQLAFIRFYYQLITVFSGDSDRMRSWFHNHHDAINTTPKAICDSQEGIARLYAILTGADVVPINDRQDTASRVQRQEVS</sequence>
<evidence type="ECO:0000313" key="1">
    <source>
        <dbReference type="EMBL" id="GGW78045.1"/>
    </source>
</evidence>
<protein>
    <recommendedName>
        <fullName evidence="3">DUF2384 domain-containing protein</fullName>
    </recommendedName>
</protein>
<evidence type="ECO:0008006" key="3">
    <source>
        <dbReference type="Google" id="ProtNLM"/>
    </source>
</evidence>
<dbReference type="EMBL" id="BMXP01000002">
    <property type="protein sequence ID" value="GGW78045.1"/>
    <property type="molecule type" value="Genomic_DNA"/>
</dbReference>
<dbReference type="Proteomes" id="UP000631300">
    <property type="component" value="Unassembled WGS sequence"/>
</dbReference>
<proteinExistence type="predicted"/>
<dbReference type="AlphaFoldDB" id="A0A918JGW2"/>
<dbReference type="RefSeq" id="WP_189403841.1">
    <property type="nucleotide sequence ID" value="NZ_BMXP01000002.1"/>
</dbReference>
<name>A0A918JGW2_9ALTE</name>
<reference evidence="1" key="2">
    <citation type="submission" date="2020-09" db="EMBL/GenBank/DDBJ databases">
        <authorList>
            <person name="Sun Q."/>
            <person name="Kim S."/>
        </authorList>
    </citation>
    <scope>NUCLEOTIDE SEQUENCE</scope>
    <source>
        <strain evidence="1">KCTC 22164</strain>
    </source>
</reference>
<keyword evidence="2" id="KW-1185">Reference proteome</keyword>
<organism evidence="1 2">
    <name type="scientific">Alteromonas halophila</name>
    <dbReference type="NCBI Taxonomy" id="516698"/>
    <lineage>
        <taxon>Bacteria</taxon>
        <taxon>Pseudomonadati</taxon>
        <taxon>Pseudomonadota</taxon>
        <taxon>Gammaproteobacteria</taxon>
        <taxon>Alteromonadales</taxon>
        <taxon>Alteromonadaceae</taxon>
        <taxon>Alteromonas/Salinimonas group</taxon>
        <taxon>Alteromonas</taxon>
    </lineage>
</organism>